<reference evidence="3" key="5">
    <citation type="submission" date="2015-06" db="UniProtKB">
        <authorList>
            <consortium name="EnsemblFungi"/>
        </authorList>
    </citation>
    <scope>IDENTIFICATION</scope>
    <source>
        <strain evidence="3">ATCC 64411</strain>
    </source>
</reference>
<dbReference type="EMBL" id="GL876973">
    <property type="protein sequence ID" value="KLU89862.1"/>
    <property type="molecule type" value="Genomic_DNA"/>
</dbReference>
<dbReference type="AlphaFoldDB" id="A0A0C4E8D0"/>
<keyword evidence="1" id="KW-1133">Transmembrane helix</keyword>
<keyword evidence="1" id="KW-0812">Transmembrane</keyword>
<dbReference type="OrthoDB" id="20872at2759"/>
<dbReference type="VEuPathDB" id="FungiDB:MAPG_08831"/>
<keyword evidence="4" id="KW-1185">Reference proteome</keyword>
<dbReference type="PANTHER" id="PTHR39608">
    <property type="entry name" value="INTEGRAL MEMBRANE PROTEIN (AFU_ORTHOLOGUE AFUA_5G08640)"/>
    <property type="match status" value="1"/>
</dbReference>
<name>A0A0C4E8D0_MAGP6</name>
<keyword evidence="1" id="KW-0472">Membrane</keyword>
<dbReference type="Proteomes" id="UP000011715">
    <property type="component" value="Unassembled WGS sequence"/>
</dbReference>
<dbReference type="eggNOG" id="ENOG502STK7">
    <property type="taxonomic scope" value="Eukaryota"/>
</dbReference>
<feature type="transmembrane region" description="Helical" evidence="1">
    <location>
        <begin position="12"/>
        <end position="36"/>
    </location>
</feature>
<evidence type="ECO:0000313" key="4">
    <source>
        <dbReference type="Proteomes" id="UP000011715"/>
    </source>
</evidence>
<feature type="transmembrane region" description="Helical" evidence="1">
    <location>
        <begin position="120"/>
        <end position="138"/>
    </location>
</feature>
<dbReference type="STRING" id="644358.A0A0C4E8D0"/>
<dbReference type="GO" id="GO:0016020">
    <property type="term" value="C:membrane"/>
    <property type="evidence" value="ECO:0007669"/>
    <property type="project" value="UniProtKB-SubCell"/>
</dbReference>
<evidence type="ECO:0000256" key="1">
    <source>
        <dbReference type="SAM" id="Phobius"/>
    </source>
</evidence>
<dbReference type="EMBL" id="ADBL01002152">
    <property type="status" value="NOT_ANNOTATED_CDS"/>
    <property type="molecule type" value="Genomic_DNA"/>
</dbReference>
<evidence type="ECO:0000313" key="2">
    <source>
        <dbReference type="EMBL" id="KLU89862.1"/>
    </source>
</evidence>
<reference evidence="2" key="2">
    <citation type="submission" date="2010-05" db="EMBL/GenBank/DDBJ databases">
        <title>The Genome Sequence of Magnaporthe poae strain ATCC 64411.</title>
        <authorList>
            <consortium name="The Broad Institute Genome Sequencing Platform"/>
            <consortium name="Broad Institute Genome Sequencing Center for Infectious Disease"/>
            <person name="Ma L.-J."/>
            <person name="Dead R."/>
            <person name="Young S."/>
            <person name="Zeng Q."/>
            <person name="Koehrsen M."/>
            <person name="Alvarado L."/>
            <person name="Berlin A."/>
            <person name="Chapman S.B."/>
            <person name="Chen Z."/>
            <person name="Freedman E."/>
            <person name="Gellesch M."/>
            <person name="Goldberg J."/>
            <person name="Griggs A."/>
            <person name="Gujja S."/>
            <person name="Heilman E.R."/>
            <person name="Heiman D."/>
            <person name="Hepburn T."/>
            <person name="Howarth C."/>
            <person name="Jen D."/>
            <person name="Larson L."/>
            <person name="Mehta T."/>
            <person name="Neiman D."/>
            <person name="Pearson M."/>
            <person name="Roberts A."/>
            <person name="Saif S."/>
            <person name="Shea T."/>
            <person name="Shenoy N."/>
            <person name="Sisk P."/>
            <person name="Stolte C."/>
            <person name="Sykes S."/>
            <person name="Walk T."/>
            <person name="White J."/>
            <person name="Yandava C."/>
            <person name="Haas B."/>
            <person name="Nusbaum C."/>
            <person name="Birren B."/>
        </authorList>
    </citation>
    <scope>NUCLEOTIDE SEQUENCE</scope>
    <source>
        <strain evidence="2">ATCC 64411</strain>
    </source>
</reference>
<evidence type="ECO:0008006" key="5">
    <source>
        <dbReference type="Google" id="ProtNLM"/>
    </source>
</evidence>
<sequence length="166" mass="18004">MVHTRGSGILTPLLLFSNLLIIVSSMIVLGITAWFIDIIKDSGGRHLTYLIVVATLTLLVYPVALLLSRSDARRGYLHPLNLIFSYLWLAAFVVATDSYADTMCLGAFAGPFGRCAYKHTVMAFSFIPFFFAAVNVLAEGHYAGRVAGDPAVGTKHHSTDNRAAVV</sequence>
<protein>
    <recommendedName>
        <fullName evidence="5">MARVEL domain-containing protein</fullName>
    </recommendedName>
</protein>
<dbReference type="EnsemblFungi" id="MAPG_08831T0">
    <property type="protein sequence ID" value="MAPG_08831T0"/>
    <property type="gene ID" value="MAPG_08831"/>
</dbReference>
<accession>A0A0C4E8D0</accession>
<reference evidence="2" key="3">
    <citation type="submission" date="2011-03" db="EMBL/GenBank/DDBJ databases">
        <title>Annotation of Magnaporthe poae ATCC 64411.</title>
        <authorList>
            <person name="Ma L.-J."/>
            <person name="Dead R."/>
            <person name="Young S.K."/>
            <person name="Zeng Q."/>
            <person name="Gargeya S."/>
            <person name="Fitzgerald M."/>
            <person name="Haas B."/>
            <person name="Abouelleil A."/>
            <person name="Alvarado L."/>
            <person name="Arachchi H.M."/>
            <person name="Berlin A."/>
            <person name="Brown A."/>
            <person name="Chapman S.B."/>
            <person name="Chen Z."/>
            <person name="Dunbar C."/>
            <person name="Freedman E."/>
            <person name="Gearin G."/>
            <person name="Gellesch M."/>
            <person name="Goldberg J."/>
            <person name="Griggs A."/>
            <person name="Gujja S."/>
            <person name="Heiman D."/>
            <person name="Howarth C."/>
            <person name="Larson L."/>
            <person name="Lui A."/>
            <person name="MacDonald P.J.P."/>
            <person name="Mehta T."/>
            <person name="Montmayeur A."/>
            <person name="Murphy C."/>
            <person name="Neiman D."/>
            <person name="Pearson M."/>
            <person name="Priest M."/>
            <person name="Roberts A."/>
            <person name="Saif S."/>
            <person name="Shea T."/>
            <person name="Shenoy N."/>
            <person name="Sisk P."/>
            <person name="Stolte C."/>
            <person name="Sykes S."/>
            <person name="Yandava C."/>
            <person name="Wortman J."/>
            <person name="Nusbaum C."/>
            <person name="Birren B."/>
        </authorList>
    </citation>
    <scope>NUCLEOTIDE SEQUENCE</scope>
    <source>
        <strain evidence="2">ATCC 64411</strain>
    </source>
</reference>
<organism evidence="3 4">
    <name type="scientific">Magnaporthiopsis poae (strain ATCC 64411 / 73-15)</name>
    <name type="common">Kentucky bluegrass fungus</name>
    <name type="synonym">Magnaporthe poae</name>
    <dbReference type="NCBI Taxonomy" id="644358"/>
    <lineage>
        <taxon>Eukaryota</taxon>
        <taxon>Fungi</taxon>
        <taxon>Dikarya</taxon>
        <taxon>Ascomycota</taxon>
        <taxon>Pezizomycotina</taxon>
        <taxon>Sordariomycetes</taxon>
        <taxon>Sordariomycetidae</taxon>
        <taxon>Magnaporthales</taxon>
        <taxon>Magnaporthaceae</taxon>
        <taxon>Magnaporthiopsis</taxon>
    </lineage>
</organism>
<proteinExistence type="predicted"/>
<dbReference type="PANTHER" id="PTHR39608:SF2">
    <property type="entry name" value="MARVEL DOMAIN-CONTAINING PROTEIN"/>
    <property type="match status" value="1"/>
</dbReference>
<feature type="transmembrane region" description="Helical" evidence="1">
    <location>
        <begin position="80"/>
        <end position="100"/>
    </location>
</feature>
<reference evidence="3" key="4">
    <citation type="journal article" date="2015" name="G3 (Bethesda)">
        <title>Genome sequences of three phytopathogenic species of the Magnaporthaceae family of fungi.</title>
        <authorList>
            <person name="Okagaki L.H."/>
            <person name="Nunes C.C."/>
            <person name="Sailsbery J."/>
            <person name="Clay B."/>
            <person name="Brown D."/>
            <person name="John T."/>
            <person name="Oh Y."/>
            <person name="Young N."/>
            <person name="Fitzgerald M."/>
            <person name="Haas B.J."/>
            <person name="Zeng Q."/>
            <person name="Young S."/>
            <person name="Adiconis X."/>
            <person name="Fan L."/>
            <person name="Levin J.Z."/>
            <person name="Mitchell T.K."/>
            <person name="Okubara P.A."/>
            <person name="Farman M.L."/>
            <person name="Kohn L.M."/>
            <person name="Birren B."/>
            <person name="Ma L.-J."/>
            <person name="Dean R.A."/>
        </authorList>
    </citation>
    <scope>NUCLEOTIDE SEQUENCE</scope>
    <source>
        <strain evidence="3">ATCC 64411 / 73-15</strain>
    </source>
</reference>
<reference evidence="4" key="1">
    <citation type="submission" date="2010-05" db="EMBL/GenBank/DDBJ databases">
        <title>The genome sequence of Magnaporthe poae strain ATCC 64411.</title>
        <authorList>
            <person name="Ma L.-J."/>
            <person name="Dead R."/>
            <person name="Young S."/>
            <person name="Zeng Q."/>
            <person name="Koehrsen M."/>
            <person name="Alvarado L."/>
            <person name="Berlin A."/>
            <person name="Chapman S.B."/>
            <person name="Chen Z."/>
            <person name="Freedman E."/>
            <person name="Gellesch M."/>
            <person name="Goldberg J."/>
            <person name="Griggs A."/>
            <person name="Gujja S."/>
            <person name="Heilman E.R."/>
            <person name="Heiman D."/>
            <person name="Hepburn T."/>
            <person name="Howarth C."/>
            <person name="Jen D."/>
            <person name="Larson L."/>
            <person name="Mehta T."/>
            <person name="Neiman D."/>
            <person name="Pearson M."/>
            <person name="Roberts A."/>
            <person name="Saif S."/>
            <person name="Shea T."/>
            <person name="Shenoy N."/>
            <person name="Sisk P."/>
            <person name="Stolte C."/>
            <person name="Sykes S."/>
            <person name="Walk T."/>
            <person name="White J."/>
            <person name="Yandava C."/>
            <person name="Haas B."/>
            <person name="Nusbaum C."/>
            <person name="Birren B."/>
        </authorList>
    </citation>
    <scope>NUCLEOTIDE SEQUENCE [LARGE SCALE GENOMIC DNA]</scope>
    <source>
        <strain evidence="4">ATCC 64411 / 73-15</strain>
    </source>
</reference>
<dbReference type="OMA" id="ITAWFID"/>
<gene>
    <name evidence="2" type="ORF">MAPG_08831</name>
</gene>
<feature type="transmembrane region" description="Helical" evidence="1">
    <location>
        <begin position="48"/>
        <end position="68"/>
    </location>
</feature>
<evidence type="ECO:0000313" key="3">
    <source>
        <dbReference type="EnsemblFungi" id="MAPG_08831T0"/>
    </source>
</evidence>